<dbReference type="GO" id="GO:0016740">
    <property type="term" value="F:transferase activity"/>
    <property type="evidence" value="ECO:0007669"/>
    <property type="project" value="UniProtKB-KW"/>
</dbReference>
<evidence type="ECO:0000313" key="4">
    <source>
        <dbReference type="Proteomes" id="UP000292695"/>
    </source>
</evidence>
<keyword evidence="4" id="KW-1185">Reference proteome</keyword>
<protein>
    <submittedName>
        <fullName evidence="3">Aminoglycoside phosphotransferase family protein</fullName>
    </submittedName>
</protein>
<sequence length="247" mass="27227">MTPGVVRVADTVRRPASDSSAFTADLLRLLDERGFGAVPKYLGQDESGRDILTYLEGWVPHRYQRWSDQQVAAAGALLRAFHDATRDSPLAAGQPVVCHHDPAPTNFVFTDDLPAALFDFDLAAPGDPLEDLGYAAWTWCIASKYGDADRQAHQVRVLADGYNLPTRDRPGLLPAVLSRLLRNVGFWAQRPCPEAAERIAWSHREHAFTTANRDVFEAALTCRTPTADDRGGPLSDPLDRSEKLEHG</sequence>
<feature type="compositionally biased region" description="Basic and acidic residues" evidence="1">
    <location>
        <begin position="226"/>
        <end position="247"/>
    </location>
</feature>
<gene>
    <name evidence="3" type="ORF">E0H50_12905</name>
</gene>
<dbReference type="EMBL" id="SJKA01000004">
    <property type="protein sequence ID" value="TCC35197.1"/>
    <property type="molecule type" value="Genomic_DNA"/>
</dbReference>
<feature type="region of interest" description="Disordered" evidence="1">
    <location>
        <begin position="224"/>
        <end position="247"/>
    </location>
</feature>
<dbReference type="Pfam" id="PF01636">
    <property type="entry name" value="APH"/>
    <property type="match status" value="1"/>
</dbReference>
<name>A0A4R0IQC3_9ACTN</name>
<dbReference type="Gene3D" id="3.90.1200.10">
    <property type="match status" value="1"/>
</dbReference>
<accession>A0A4R0IQC3</accession>
<dbReference type="Proteomes" id="UP000292695">
    <property type="component" value="Unassembled WGS sequence"/>
</dbReference>
<dbReference type="AlphaFoldDB" id="A0A4R0IQC3"/>
<dbReference type="OrthoDB" id="236897at2"/>
<comment type="caution">
    <text evidence="3">The sequence shown here is derived from an EMBL/GenBank/DDBJ whole genome shotgun (WGS) entry which is preliminary data.</text>
</comment>
<dbReference type="SUPFAM" id="SSF56112">
    <property type="entry name" value="Protein kinase-like (PK-like)"/>
    <property type="match status" value="1"/>
</dbReference>
<evidence type="ECO:0000259" key="2">
    <source>
        <dbReference type="Pfam" id="PF01636"/>
    </source>
</evidence>
<feature type="domain" description="Aminoglycoside phosphotransferase" evidence="2">
    <location>
        <begin position="90"/>
        <end position="154"/>
    </location>
</feature>
<evidence type="ECO:0000256" key="1">
    <source>
        <dbReference type="SAM" id="MobiDB-lite"/>
    </source>
</evidence>
<dbReference type="InterPro" id="IPR011009">
    <property type="entry name" value="Kinase-like_dom_sf"/>
</dbReference>
<dbReference type="InterPro" id="IPR002575">
    <property type="entry name" value="Aminoglycoside_PTrfase"/>
</dbReference>
<organism evidence="3 4">
    <name type="scientific">Kribbella sindirgiensis</name>
    <dbReference type="NCBI Taxonomy" id="1124744"/>
    <lineage>
        <taxon>Bacteria</taxon>
        <taxon>Bacillati</taxon>
        <taxon>Actinomycetota</taxon>
        <taxon>Actinomycetes</taxon>
        <taxon>Propionibacteriales</taxon>
        <taxon>Kribbellaceae</taxon>
        <taxon>Kribbella</taxon>
    </lineage>
</organism>
<reference evidence="3 4" key="1">
    <citation type="submission" date="2019-02" db="EMBL/GenBank/DDBJ databases">
        <title>Kribbella capetownensis sp. nov. and Kribbella speibonae sp. nov., isolated from soil.</title>
        <authorList>
            <person name="Curtis S.M."/>
            <person name="Norton I."/>
            <person name="Everest G.J."/>
            <person name="Meyers P.R."/>
        </authorList>
    </citation>
    <scope>NUCLEOTIDE SEQUENCE [LARGE SCALE GENOMIC DNA]</scope>
    <source>
        <strain evidence="3 4">DSM 27082</strain>
    </source>
</reference>
<proteinExistence type="predicted"/>
<keyword evidence="3" id="KW-0808">Transferase</keyword>
<evidence type="ECO:0000313" key="3">
    <source>
        <dbReference type="EMBL" id="TCC35197.1"/>
    </source>
</evidence>